<dbReference type="Proteomes" id="UP000039865">
    <property type="component" value="Unassembled WGS sequence"/>
</dbReference>
<dbReference type="Gene3D" id="1.20.1260.140">
    <property type="entry name" value="Alternative oxidase"/>
    <property type="match status" value="1"/>
</dbReference>
<evidence type="ECO:0000256" key="2">
    <source>
        <dbReference type="ARBA" id="ARBA00008388"/>
    </source>
</evidence>
<proteinExistence type="inferred from homology"/>
<evidence type="ECO:0000256" key="5">
    <source>
        <dbReference type="ARBA" id="ARBA00022692"/>
    </source>
</evidence>
<dbReference type="PANTHER" id="PTHR31803">
    <property type="entry name" value="ALTERNATIVE OXIDASE"/>
    <property type="match status" value="1"/>
</dbReference>
<dbReference type="AlphaFoldDB" id="A0A078ACQ6"/>
<evidence type="ECO:0000256" key="11">
    <source>
        <dbReference type="ARBA" id="ARBA00023002"/>
    </source>
</evidence>
<accession>A0A078ACQ6</accession>
<evidence type="ECO:0000256" key="12">
    <source>
        <dbReference type="ARBA" id="ARBA00023004"/>
    </source>
</evidence>
<keyword evidence="4" id="KW-0679">Respiratory chain</keyword>
<evidence type="ECO:0000313" key="18">
    <source>
        <dbReference type="EMBL" id="CDW79646.1"/>
    </source>
</evidence>
<dbReference type="InParanoid" id="A0A078ACQ6"/>
<dbReference type="Pfam" id="PF01786">
    <property type="entry name" value="AOX"/>
    <property type="match status" value="1"/>
</dbReference>
<keyword evidence="10 17" id="KW-1133">Transmembrane helix</keyword>
<comment type="similarity">
    <text evidence="2">Belongs to the alternative oxidase family.</text>
</comment>
<name>A0A078ACQ6_STYLE</name>
<evidence type="ECO:0000256" key="1">
    <source>
        <dbReference type="ARBA" id="ARBA00004273"/>
    </source>
</evidence>
<keyword evidence="8" id="KW-0809">Transit peptide</keyword>
<comment type="cofactor">
    <cofactor evidence="16">
        <name>Fe cation</name>
        <dbReference type="ChEBI" id="CHEBI:24875"/>
    </cofactor>
    <text evidence="16">Binds 2 iron ions per subunit.</text>
</comment>
<keyword evidence="7" id="KW-0999">Mitochondrion inner membrane</keyword>
<feature type="binding site" evidence="16">
    <location>
        <position position="89"/>
    </location>
    <ligand>
        <name>Fe cation</name>
        <dbReference type="ChEBI" id="CHEBI:24875"/>
        <label>1</label>
    </ligand>
</feature>
<evidence type="ECO:0000256" key="13">
    <source>
        <dbReference type="ARBA" id="ARBA00023128"/>
    </source>
</evidence>
<evidence type="ECO:0000256" key="14">
    <source>
        <dbReference type="ARBA" id="ARBA00023136"/>
    </source>
</evidence>
<evidence type="ECO:0000256" key="4">
    <source>
        <dbReference type="ARBA" id="ARBA00022660"/>
    </source>
</evidence>
<keyword evidence="9" id="KW-0249">Electron transport</keyword>
<dbReference type="OrthoDB" id="16906at2759"/>
<keyword evidence="14 17" id="KW-0472">Membrane</keyword>
<feature type="binding site" evidence="16">
    <location>
        <position position="128"/>
    </location>
    <ligand>
        <name>Fe cation</name>
        <dbReference type="ChEBI" id="CHEBI:24875"/>
        <label>1</label>
    </ligand>
</feature>
<reference evidence="18 19" key="1">
    <citation type="submission" date="2014-06" db="EMBL/GenBank/DDBJ databases">
        <authorList>
            <person name="Swart Estienne"/>
        </authorList>
    </citation>
    <scope>NUCLEOTIDE SEQUENCE [LARGE SCALE GENOMIC DNA]</scope>
    <source>
        <strain evidence="18 19">130c</strain>
    </source>
</reference>
<keyword evidence="13" id="KW-0496">Mitochondrion</keyword>
<dbReference type="OMA" id="HREPRTF"/>
<protein>
    <submittedName>
        <fullName evidence="18">Alternative oxidase isoform b</fullName>
    </submittedName>
</protein>
<keyword evidence="5 17" id="KW-0812">Transmembrane</keyword>
<keyword evidence="3" id="KW-0813">Transport</keyword>
<dbReference type="PANTHER" id="PTHR31803:SF3">
    <property type="entry name" value="ALTERNATIVE OXIDASE"/>
    <property type="match status" value="1"/>
</dbReference>
<feature type="transmembrane region" description="Helical" evidence="17">
    <location>
        <begin position="148"/>
        <end position="167"/>
    </location>
</feature>
<comment type="subcellular location">
    <subcellularLocation>
        <location evidence="1">Mitochondrion inner membrane</location>
    </subcellularLocation>
</comment>
<dbReference type="FunFam" id="1.20.1260.140:FF:000002">
    <property type="entry name" value="Alternative oxidase"/>
    <property type="match status" value="1"/>
</dbReference>
<evidence type="ECO:0000256" key="7">
    <source>
        <dbReference type="ARBA" id="ARBA00022792"/>
    </source>
</evidence>
<feature type="binding site" evidence="16">
    <location>
        <position position="233"/>
    </location>
    <ligand>
        <name>Fe cation</name>
        <dbReference type="ChEBI" id="CHEBI:24875"/>
        <label>2</label>
    </ligand>
</feature>
<feature type="binding site" evidence="16">
    <location>
        <position position="236"/>
    </location>
    <ligand>
        <name>Fe cation</name>
        <dbReference type="ChEBI" id="CHEBI:24875"/>
        <label>2</label>
    </ligand>
</feature>
<evidence type="ECO:0000256" key="8">
    <source>
        <dbReference type="ARBA" id="ARBA00022946"/>
    </source>
</evidence>
<keyword evidence="19" id="KW-1185">Reference proteome</keyword>
<organism evidence="18 19">
    <name type="scientific">Stylonychia lemnae</name>
    <name type="common">Ciliate</name>
    <dbReference type="NCBI Taxonomy" id="5949"/>
    <lineage>
        <taxon>Eukaryota</taxon>
        <taxon>Sar</taxon>
        <taxon>Alveolata</taxon>
        <taxon>Ciliophora</taxon>
        <taxon>Intramacronucleata</taxon>
        <taxon>Spirotrichea</taxon>
        <taxon>Stichotrichia</taxon>
        <taxon>Sporadotrichida</taxon>
        <taxon>Oxytrichidae</taxon>
        <taxon>Stylonychinae</taxon>
        <taxon>Stylonychia</taxon>
    </lineage>
</organism>
<evidence type="ECO:0000256" key="10">
    <source>
        <dbReference type="ARBA" id="ARBA00022989"/>
    </source>
</evidence>
<evidence type="ECO:0000256" key="16">
    <source>
        <dbReference type="PIRSR" id="PIRSR005229-1"/>
    </source>
</evidence>
<evidence type="ECO:0000256" key="3">
    <source>
        <dbReference type="ARBA" id="ARBA00022448"/>
    </source>
</evidence>
<dbReference type="InterPro" id="IPR038659">
    <property type="entry name" value="AOX_sf"/>
</dbReference>
<keyword evidence="11" id="KW-0560">Oxidoreductase</keyword>
<keyword evidence="12 16" id="KW-0408">Iron</keyword>
<keyword evidence="6 16" id="KW-0479">Metal-binding</keyword>
<feature type="binding site" evidence="16">
    <location>
        <position position="233"/>
    </location>
    <ligand>
        <name>Fe cation</name>
        <dbReference type="ChEBI" id="CHEBI:24875"/>
        <label>1</label>
    </ligand>
</feature>
<dbReference type="GO" id="GO:0005743">
    <property type="term" value="C:mitochondrial inner membrane"/>
    <property type="evidence" value="ECO:0007669"/>
    <property type="project" value="UniProtKB-SubCell"/>
</dbReference>
<evidence type="ECO:0000256" key="6">
    <source>
        <dbReference type="ARBA" id="ARBA00022723"/>
    </source>
</evidence>
<dbReference type="GO" id="GO:0046872">
    <property type="term" value="F:metal ion binding"/>
    <property type="evidence" value="ECO:0007669"/>
    <property type="project" value="UniProtKB-KW"/>
</dbReference>
<sequence>MSQTAKKWLDQLPKHRMIMDPKSYRMVHPVYSMRDIETVPVTHRKPEGFRDYFARGFVRFTRGSFDLFTGYNEKQMSANQWMTRAIFLETVAGVPGMVGGMTRHLRSLRSLRPDNGWIHNLLEEAENERTHLFIFLELKKPKFMFKTMVMLTQGIFYNLYFISYLLFPKYCHRFVGYLEEEAVHTYTIMLKQLDEGKIPEWSSLEASQMAKDYYNLGEHAKFREVILSIRADESIHREVNHHFADLKADQDIEHEEVHVIDRETRKQENKA</sequence>
<feature type="binding site" evidence="16">
    <location>
        <position position="179"/>
    </location>
    <ligand>
        <name>Fe cation</name>
        <dbReference type="ChEBI" id="CHEBI:24875"/>
        <label>2</label>
    </ligand>
</feature>
<evidence type="ECO:0000313" key="19">
    <source>
        <dbReference type="Proteomes" id="UP000039865"/>
    </source>
</evidence>
<dbReference type="GO" id="GO:0010230">
    <property type="term" value="P:alternative respiration"/>
    <property type="evidence" value="ECO:0007669"/>
    <property type="project" value="TreeGrafter"/>
</dbReference>
<gene>
    <name evidence="18" type="primary">Contig846.g923</name>
    <name evidence="18" type="ORF">STYLEM_8637</name>
</gene>
<feature type="binding site" evidence="16">
    <location>
        <position position="131"/>
    </location>
    <ligand>
        <name>Fe cation</name>
        <dbReference type="ChEBI" id="CHEBI:24875"/>
        <label>1</label>
    </ligand>
</feature>
<evidence type="ECO:0000256" key="17">
    <source>
        <dbReference type="SAM" id="Phobius"/>
    </source>
</evidence>
<evidence type="ECO:0000256" key="15">
    <source>
        <dbReference type="ARBA" id="ARBA00025285"/>
    </source>
</evidence>
<dbReference type="EMBL" id="CCKQ01008205">
    <property type="protein sequence ID" value="CDW79646.1"/>
    <property type="molecule type" value="Genomic_DNA"/>
</dbReference>
<dbReference type="PIRSF" id="PIRSF005229">
    <property type="entry name" value="AOX"/>
    <property type="match status" value="1"/>
</dbReference>
<evidence type="ECO:0000256" key="9">
    <source>
        <dbReference type="ARBA" id="ARBA00022982"/>
    </source>
</evidence>
<feature type="binding site" evidence="16">
    <location>
        <position position="128"/>
    </location>
    <ligand>
        <name>Fe cation</name>
        <dbReference type="ChEBI" id="CHEBI:24875"/>
        <label>2</label>
    </ligand>
</feature>
<dbReference type="GO" id="GO:0009916">
    <property type="term" value="F:alternative oxidase activity"/>
    <property type="evidence" value="ECO:0007669"/>
    <property type="project" value="InterPro"/>
</dbReference>
<comment type="function">
    <text evidence="15">Catalyzes cyanide-resistant oxygen consumption. May increase respiration when the cytochrome respiratory pathway is restricted, or in response to low temperatures.</text>
</comment>
<dbReference type="InterPro" id="IPR002680">
    <property type="entry name" value="AOX"/>
</dbReference>